<name>A0A483CRF7_9EURY</name>
<dbReference type="PRINTS" id="PR00455">
    <property type="entry name" value="HTHTETR"/>
</dbReference>
<keyword evidence="1 2" id="KW-0238">DNA-binding</keyword>
<organism evidence="4 5">
    <name type="scientific">Methanofollis fontis</name>
    <dbReference type="NCBI Taxonomy" id="2052832"/>
    <lineage>
        <taxon>Archaea</taxon>
        <taxon>Methanobacteriati</taxon>
        <taxon>Methanobacteriota</taxon>
        <taxon>Stenosarchaea group</taxon>
        <taxon>Methanomicrobia</taxon>
        <taxon>Methanomicrobiales</taxon>
        <taxon>Methanomicrobiaceae</taxon>
        <taxon>Methanofollis</taxon>
    </lineage>
</organism>
<dbReference type="PANTHER" id="PTHR30055">
    <property type="entry name" value="HTH-TYPE TRANSCRIPTIONAL REGULATOR RUTR"/>
    <property type="match status" value="1"/>
</dbReference>
<evidence type="ECO:0000313" key="4">
    <source>
        <dbReference type="EMBL" id="TAJ45408.1"/>
    </source>
</evidence>
<dbReference type="InterPro" id="IPR050109">
    <property type="entry name" value="HTH-type_TetR-like_transc_reg"/>
</dbReference>
<dbReference type="AlphaFoldDB" id="A0A483CRF7"/>
<dbReference type="Gene3D" id="1.10.357.10">
    <property type="entry name" value="Tetracycline Repressor, domain 2"/>
    <property type="match status" value="1"/>
</dbReference>
<dbReference type="SUPFAM" id="SSF46689">
    <property type="entry name" value="Homeodomain-like"/>
    <property type="match status" value="1"/>
</dbReference>
<dbReference type="Proteomes" id="UP000292580">
    <property type="component" value="Unassembled WGS sequence"/>
</dbReference>
<dbReference type="PANTHER" id="PTHR30055:SF222">
    <property type="entry name" value="REGULATORY PROTEIN"/>
    <property type="match status" value="1"/>
</dbReference>
<dbReference type="InterPro" id="IPR001647">
    <property type="entry name" value="HTH_TetR"/>
</dbReference>
<feature type="DNA-binding region" description="H-T-H motif" evidence="2">
    <location>
        <begin position="30"/>
        <end position="49"/>
    </location>
</feature>
<keyword evidence="5" id="KW-1185">Reference proteome</keyword>
<comment type="caution">
    <text evidence="4">The sequence shown here is derived from an EMBL/GenBank/DDBJ whole genome shotgun (WGS) entry which is preliminary data.</text>
</comment>
<dbReference type="InterPro" id="IPR009057">
    <property type="entry name" value="Homeodomain-like_sf"/>
</dbReference>
<evidence type="ECO:0000256" key="2">
    <source>
        <dbReference type="PROSITE-ProRule" id="PRU00335"/>
    </source>
</evidence>
<dbReference type="RefSeq" id="WP_130645761.1">
    <property type="nucleotide sequence ID" value="NZ_PGCL01000001.1"/>
</dbReference>
<proteinExistence type="predicted"/>
<protein>
    <recommendedName>
        <fullName evidence="3">HTH tetR-type domain-containing protein</fullName>
    </recommendedName>
</protein>
<dbReference type="PROSITE" id="PS50977">
    <property type="entry name" value="HTH_TETR_2"/>
    <property type="match status" value="1"/>
</dbReference>
<dbReference type="Pfam" id="PF00440">
    <property type="entry name" value="TetR_N"/>
    <property type="match status" value="1"/>
</dbReference>
<accession>A0A483CRF7</accession>
<dbReference type="EMBL" id="PGCL01000001">
    <property type="protein sequence ID" value="TAJ45408.1"/>
    <property type="molecule type" value="Genomic_DNA"/>
</dbReference>
<evidence type="ECO:0000313" key="5">
    <source>
        <dbReference type="Proteomes" id="UP000292580"/>
    </source>
</evidence>
<dbReference type="OrthoDB" id="135877at2157"/>
<reference evidence="4 5" key="1">
    <citation type="submission" date="2017-11" db="EMBL/GenBank/DDBJ databases">
        <title>Isolation and Characterization of Methanofollis Species from Methane Seep Offshore SW Taiwan.</title>
        <authorList>
            <person name="Teng N.-H."/>
            <person name="Lai M.-C."/>
            <person name="Chen S.-C."/>
        </authorList>
    </citation>
    <scope>NUCLEOTIDE SEQUENCE [LARGE SCALE GENOMIC DNA]</scope>
    <source>
        <strain evidence="4 5">FWC-SCC2</strain>
    </source>
</reference>
<evidence type="ECO:0000256" key="1">
    <source>
        <dbReference type="ARBA" id="ARBA00023125"/>
    </source>
</evidence>
<dbReference type="GO" id="GO:0003677">
    <property type="term" value="F:DNA binding"/>
    <property type="evidence" value="ECO:0007669"/>
    <property type="project" value="UniProtKB-UniRule"/>
</dbReference>
<gene>
    <name evidence="4" type="ORF">CUJ86_01315</name>
</gene>
<feature type="domain" description="HTH tetR-type" evidence="3">
    <location>
        <begin position="7"/>
        <end position="67"/>
    </location>
</feature>
<sequence length="195" mass="21859">MSRPLSEEKRRALLEAALDLFAVQGVHATPTQQISRRAGVSEGTLFRYFRTKEDLVETVQASVLRSIADEVQGAIRPGTPVDEQIRAVKRRVLAWMFANPKQSLLFEQALTMPGTVENLRKRALLPIPGLDDLFGRAKARGLFPGVGREVFLAHFWYPNFMLVHLHALGGLQEEIEVVIDQAVRMMWSGLVAGRE</sequence>
<evidence type="ECO:0000259" key="3">
    <source>
        <dbReference type="PROSITE" id="PS50977"/>
    </source>
</evidence>